<keyword evidence="3" id="KW-1185">Reference proteome</keyword>
<feature type="signal peptide" evidence="1">
    <location>
        <begin position="1"/>
        <end position="19"/>
    </location>
</feature>
<dbReference type="EMBL" id="CP031222">
    <property type="protein sequence ID" value="AXI03316.1"/>
    <property type="molecule type" value="Genomic_DNA"/>
</dbReference>
<sequence length="123" mass="13724">MKSILALVALSIFSFSVLAQPIPDSVVTKENCNNLAGSSSYMNNVYKACGIGGYVFMKDYSEELRPQCHVKFGDDEMNVSEAKGLDFAKFMTRPDNLQKLCDPIRANMKKILGDVEFEKIQTN</sequence>
<dbReference type="OrthoDB" id="9766127at2"/>
<evidence type="ECO:0000313" key="2">
    <source>
        <dbReference type="EMBL" id="AXI03316.1"/>
    </source>
</evidence>
<keyword evidence="1" id="KW-0732">Signal</keyword>
<organism evidence="2 3">
    <name type="scientific">Aquirhabdus parva</name>
    <dbReference type="NCBI Taxonomy" id="2283318"/>
    <lineage>
        <taxon>Bacteria</taxon>
        <taxon>Pseudomonadati</taxon>
        <taxon>Pseudomonadota</taxon>
        <taxon>Gammaproteobacteria</taxon>
        <taxon>Moraxellales</taxon>
        <taxon>Moraxellaceae</taxon>
        <taxon>Aquirhabdus</taxon>
    </lineage>
</organism>
<reference evidence="2 3" key="1">
    <citation type="submission" date="2018-07" db="EMBL/GenBank/DDBJ databases">
        <title>Genome sequencing of Moraxellaceae gen. HYN0046.</title>
        <authorList>
            <person name="Kim M."/>
            <person name="Yi H."/>
        </authorList>
    </citation>
    <scope>NUCLEOTIDE SEQUENCE [LARGE SCALE GENOMIC DNA]</scope>
    <source>
        <strain evidence="2 3">HYN0046</strain>
    </source>
</reference>
<proteinExistence type="predicted"/>
<evidence type="ECO:0000256" key="1">
    <source>
        <dbReference type="SAM" id="SignalP"/>
    </source>
</evidence>
<name>A0A345P7Q7_9GAMM</name>
<dbReference type="RefSeq" id="WP_114899425.1">
    <property type="nucleotide sequence ID" value="NZ_CP031222.1"/>
</dbReference>
<gene>
    <name evidence="2" type="ORF">HYN46_10970</name>
</gene>
<accession>A0A345P7Q7</accession>
<feature type="chain" id="PRO_5016922837" evidence="1">
    <location>
        <begin position="20"/>
        <end position="123"/>
    </location>
</feature>
<dbReference type="Proteomes" id="UP000253940">
    <property type="component" value="Chromosome"/>
</dbReference>
<dbReference type="KEGG" id="mbah:HYN46_10970"/>
<dbReference type="AlphaFoldDB" id="A0A345P7Q7"/>
<protein>
    <submittedName>
        <fullName evidence="2">Uncharacterized protein</fullName>
    </submittedName>
</protein>
<evidence type="ECO:0000313" key="3">
    <source>
        <dbReference type="Proteomes" id="UP000253940"/>
    </source>
</evidence>